<dbReference type="Gene3D" id="2.40.160.10">
    <property type="entry name" value="Porin"/>
    <property type="match status" value="1"/>
</dbReference>
<name>A0A5N6RQY6_9ROSI</name>
<dbReference type="PANTHER" id="PTHR11743:SF35">
    <property type="entry name" value="PORIN_VOLTAGE-DEPENDENT ANION-SELECTIVE CHANNEL PROTEIN"/>
    <property type="match status" value="1"/>
</dbReference>
<accession>A0A5N6RQY6</accession>
<dbReference type="Proteomes" id="UP000327013">
    <property type="component" value="Chromosome 8"/>
</dbReference>
<dbReference type="AlphaFoldDB" id="A0A5N6RQY6"/>
<dbReference type="PANTHER" id="PTHR11743">
    <property type="entry name" value="VOLTAGE-DEPENDENT ANION-SELECTIVE CHANNEL"/>
    <property type="match status" value="1"/>
</dbReference>
<dbReference type="GO" id="GO:0005741">
    <property type="term" value="C:mitochondrial outer membrane"/>
    <property type="evidence" value="ECO:0007669"/>
    <property type="project" value="InterPro"/>
</dbReference>
<keyword evidence="3" id="KW-1185">Reference proteome</keyword>
<dbReference type="InterPro" id="IPR023614">
    <property type="entry name" value="Porin_dom_sf"/>
</dbReference>
<evidence type="ECO:0000313" key="3">
    <source>
        <dbReference type="Proteomes" id="UP000327013"/>
    </source>
</evidence>
<dbReference type="GO" id="GO:0008308">
    <property type="term" value="F:voltage-gated monoatomic anion channel activity"/>
    <property type="evidence" value="ECO:0007669"/>
    <property type="project" value="InterPro"/>
</dbReference>
<dbReference type="CDD" id="cd07306">
    <property type="entry name" value="Porin3_VDAC"/>
    <property type="match status" value="1"/>
</dbReference>
<organism evidence="2 3">
    <name type="scientific">Carpinus fangiana</name>
    <dbReference type="NCBI Taxonomy" id="176857"/>
    <lineage>
        <taxon>Eukaryota</taxon>
        <taxon>Viridiplantae</taxon>
        <taxon>Streptophyta</taxon>
        <taxon>Embryophyta</taxon>
        <taxon>Tracheophyta</taxon>
        <taxon>Spermatophyta</taxon>
        <taxon>Magnoliopsida</taxon>
        <taxon>eudicotyledons</taxon>
        <taxon>Gunneridae</taxon>
        <taxon>Pentapetalae</taxon>
        <taxon>rosids</taxon>
        <taxon>fabids</taxon>
        <taxon>Fagales</taxon>
        <taxon>Betulaceae</taxon>
        <taxon>Carpinus</taxon>
    </lineage>
</organism>
<dbReference type="EMBL" id="CM017328">
    <property type="protein sequence ID" value="KAE8124079.1"/>
    <property type="molecule type" value="Genomic_DNA"/>
</dbReference>
<reference evidence="2 3" key="1">
    <citation type="submission" date="2019-06" db="EMBL/GenBank/DDBJ databases">
        <title>A chromosomal-level reference genome of Carpinus fangiana (Coryloideae, Betulaceae).</title>
        <authorList>
            <person name="Yang X."/>
            <person name="Wang Z."/>
            <person name="Zhang L."/>
            <person name="Hao G."/>
            <person name="Liu J."/>
            <person name="Yang Y."/>
        </authorList>
    </citation>
    <scope>NUCLEOTIDE SEQUENCE [LARGE SCALE GENOMIC DNA]</scope>
    <source>
        <strain evidence="2">Cfa_2016G</strain>
        <tissue evidence="2">Leaf</tissue>
    </source>
</reference>
<dbReference type="OrthoDB" id="7827681at2759"/>
<evidence type="ECO:0000256" key="1">
    <source>
        <dbReference type="ARBA" id="ARBA00009624"/>
    </source>
</evidence>
<dbReference type="InterPro" id="IPR027246">
    <property type="entry name" value="Porin_Euk/Tom40"/>
</dbReference>
<gene>
    <name evidence="2" type="ORF">FH972_018989</name>
</gene>
<comment type="similarity">
    <text evidence="1">Belongs to the eukaryotic mitochondrial porin (TC 1.B.8.1) family.</text>
</comment>
<proteinExistence type="inferred from homology"/>
<dbReference type="InterPro" id="IPR001925">
    <property type="entry name" value="Porin_Euk"/>
</dbReference>
<protein>
    <submittedName>
        <fullName evidence="2">Uncharacterized protein</fullName>
    </submittedName>
</protein>
<sequence>MSGLYFDIGRKARDLLYKGYAHQPANHLQGFDCSLDLSCQIRDCLPGLRTLFNFSVPDSAKVELQYLTDYGGISGGFGLKADPLAGQYSPLINVSGLLGSEFLSIGTDLAFDISTGTFNNFNAGLSFNSDFLIASFHLNDKLDTWKASCCCVTDPSTETAIAAELKHTFSANDTAITIGGQQALFPFTMVKARIDTHGRIGGLIRQELWEKIAITVAGDVDLFDIQGFPKIGMSMAFRL</sequence>
<evidence type="ECO:0000313" key="2">
    <source>
        <dbReference type="EMBL" id="KAE8124079.1"/>
    </source>
</evidence>
<dbReference type="Pfam" id="PF01459">
    <property type="entry name" value="Porin_3"/>
    <property type="match status" value="1"/>
</dbReference>